<dbReference type="PROSITE" id="PS51462">
    <property type="entry name" value="NUDIX"/>
    <property type="match status" value="1"/>
</dbReference>
<evidence type="ECO:0000256" key="2">
    <source>
        <dbReference type="ARBA" id="ARBA00001947"/>
    </source>
</evidence>
<evidence type="ECO:0000256" key="7">
    <source>
        <dbReference type="ARBA" id="ARBA00022842"/>
    </source>
</evidence>
<dbReference type="InterPro" id="IPR015797">
    <property type="entry name" value="NUDIX_hydrolase-like_dom_sf"/>
</dbReference>
<keyword evidence="5" id="KW-0479">Metal-binding</keyword>
<evidence type="ECO:0000256" key="3">
    <source>
        <dbReference type="ARBA" id="ARBA00009595"/>
    </source>
</evidence>
<keyword evidence="8" id="KW-0520">NAD</keyword>
<dbReference type="InterPro" id="IPR049734">
    <property type="entry name" value="NudC-like_C"/>
</dbReference>
<dbReference type="EC" id="3.6.1.22" evidence="4"/>
<evidence type="ECO:0000256" key="8">
    <source>
        <dbReference type="ARBA" id="ARBA00023027"/>
    </source>
</evidence>
<evidence type="ECO:0000313" key="13">
    <source>
        <dbReference type="Proteomes" id="UP000027584"/>
    </source>
</evidence>
<feature type="domain" description="Nudix hydrolase" evidence="10">
    <location>
        <begin position="66"/>
        <end position="186"/>
    </location>
</feature>
<dbReference type="Proteomes" id="UP000027584">
    <property type="component" value="Unassembled WGS sequence"/>
</dbReference>
<dbReference type="InterPro" id="IPR020084">
    <property type="entry name" value="NUDIX_hydrolase_CS"/>
</dbReference>
<evidence type="ECO:0000256" key="1">
    <source>
        <dbReference type="ARBA" id="ARBA00001946"/>
    </source>
</evidence>
<dbReference type="PANTHER" id="PTHR42904">
    <property type="entry name" value="NUDIX HYDROLASE, NUDC SUBFAMILY"/>
    <property type="match status" value="1"/>
</dbReference>
<comment type="catalytic activity">
    <reaction evidence="9">
        <text>a 5'-end NAD(+)-phospho-ribonucleoside in mRNA + H2O = a 5'-end phospho-adenosine-phospho-ribonucleoside in mRNA + beta-nicotinamide D-ribonucleotide + 2 H(+)</text>
        <dbReference type="Rhea" id="RHEA:60876"/>
        <dbReference type="Rhea" id="RHEA-COMP:15698"/>
        <dbReference type="Rhea" id="RHEA-COMP:15719"/>
        <dbReference type="ChEBI" id="CHEBI:14649"/>
        <dbReference type="ChEBI" id="CHEBI:15377"/>
        <dbReference type="ChEBI" id="CHEBI:15378"/>
        <dbReference type="ChEBI" id="CHEBI:144029"/>
        <dbReference type="ChEBI" id="CHEBI:144051"/>
    </reaction>
    <physiologicalReaction direction="left-to-right" evidence="9">
        <dbReference type="Rhea" id="RHEA:60877"/>
    </physiologicalReaction>
</comment>
<dbReference type="GO" id="GO:0019677">
    <property type="term" value="P:NAD+ catabolic process"/>
    <property type="evidence" value="ECO:0007669"/>
    <property type="project" value="TreeGrafter"/>
</dbReference>
<reference evidence="11 13" key="1">
    <citation type="submission" date="2014-02" db="EMBL/GenBank/DDBJ databases">
        <authorList>
            <person name="Manrique M."/>
        </authorList>
    </citation>
    <scope>NUCLEOTIDE SEQUENCE [LARGE SCALE GENOMIC DNA]</scope>
    <source>
        <strain evidence="11 13">LMG17956</strain>
    </source>
</reference>
<keyword evidence="6 11" id="KW-0378">Hydrolase</keyword>
<accession>A0A060RL56</accession>
<evidence type="ECO:0000313" key="12">
    <source>
        <dbReference type="EMBL" id="KXU09919.1"/>
    </source>
</evidence>
<dbReference type="EMBL" id="LQXV01000123">
    <property type="protein sequence ID" value="KXU09919.1"/>
    <property type="molecule type" value="Genomic_DNA"/>
</dbReference>
<dbReference type="SUPFAM" id="SSF55811">
    <property type="entry name" value="Nudix"/>
    <property type="match status" value="1"/>
</dbReference>
<dbReference type="Proteomes" id="UP000071927">
    <property type="component" value="Unassembled WGS sequence"/>
</dbReference>
<dbReference type="Gene3D" id="3.90.79.10">
    <property type="entry name" value="Nucleoside Triphosphate Pyrophosphohydrolase"/>
    <property type="match status" value="1"/>
</dbReference>
<dbReference type="PROSITE" id="PS00893">
    <property type="entry name" value="NUDIX_BOX"/>
    <property type="match status" value="1"/>
</dbReference>
<dbReference type="GO" id="GO:0035529">
    <property type="term" value="F:NADH pyrophosphatase activity"/>
    <property type="evidence" value="ECO:0007669"/>
    <property type="project" value="TreeGrafter"/>
</dbReference>
<evidence type="ECO:0000259" key="10">
    <source>
        <dbReference type="PROSITE" id="PS51462"/>
    </source>
</evidence>
<proteinExistence type="inferred from homology"/>
<dbReference type="CDD" id="cd03429">
    <property type="entry name" value="NUDIX_NADH_pyrophosphatase_Nudt13"/>
    <property type="match status" value="1"/>
</dbReference>
<comment type="caution">
    <text evidence="11">The sequence shown here is derived from an EMBL/GenBank/DDBJ whole genome shotgun (WGS) entry which is preliminary data.</text>
</comment>
<dbReference type="GO" id="GO:0006742">
    <property type="term" value="P:NADP+ catabolic process"/>
    <property type="evidence" value="ECO:0007669"/>
    <property type="project" value="TreeGrafter"/>
</dbReference>
<dbReference type="PATRIC" id="fig|315405.12.peg.517"/>
<keyword evidence="7" id="KW-0460">Magnesium</keyword>
<organism evidence="11 13">
    <name type="scientific">Streptococcus gallolyticus</name>
    <dbReference type="NCBI Taxonomy" id="315405"/>
    <lineage>
        <taxon>Bacteria</taxon>
        <taxon>Bacillati</taxon>
        <taxon>Bacillota</taxon>
        <taxon>Bacilli</taxon>
        <taxon>Lactobacillales</taxon>
        <taxon>Streptococcaceae</taxon>
        <taxon>Streptococcus</taxon>
    </lineage>
</organism>
<reference evidence="12 14" key="3">
    <citation type="submission" date="2016-01" db="EMBL/GenBank/DDBJ databases">
        <title>Highly variable Streptococcus oralis are common among viridans streptococci isolated from primates.</title>
        <authorList>
            <person name="Denapaite D."/>
            <person name="Rieger M."/>
            <person name="Koendgen S."/>
            <person name="Brueckner R."/>
            <person name="Ochigava I."/>
            <person name="Kappeler P."/>
            <person name="Maetz-Rensing K."/>
            <person name="Leendertz F."/>
            <person name="Hakenbeck R."/>
        </authorList>
    </citation>
    <scope>NUCLEOTIDE SEQUENCE [LARGE SCALE GENOMIC DNA]</scope>
    <source>
        <strain evidence="12 14">DD03</strain>
    </source>
</reference>
<dbReference type="PANTHER" id="PTHR42904:SF6">
    <property type="entry name" value="NAD-CAPPED RNA HYDROLASE NUDT12"/>
    <property type="match status" value="1"/>
</dbReference>
<comment type="cofactor">
    <cofactor evidence="1">
        <name>Mg(2+)</name>
        <dbReference type="ChEBI" id="CHEBI:18420"/>
    </cofactor>
</comment>
<comment type="similarity">
    <text evidence="3">Belongs to the Nudix hydrolase family. NudC subfamily.</text>
</comment>
<protein>
    <recommendedName>
        <fullName evidence="4">NAD(+) diphosphatase</fullName>
        <ecNumber evidence="4">3.6.1.22</ecNumber>
    </recommendedName>
</protein>
<gene>
    <name evidence="11" type="ORF">BN963_SGAL_01893</name>
    <name evidence="12" type="ORF">SGADD03_00400</name>
</gene>
<evidence type="ECO:0000256" key="5">
    <source>
        <dbReference type="ARBA" id="ARBA00022723"/>
    </source>
</evidence>
<dbReference type="EMBL" id="CCBC010000202">
    <property type="protein sequence ID" value="CDO18688.1"/>
    <property type="molecule type" value="Genomic_DNA"/>
</dbReference>
<comment type="cofactor">
    <cofactor evidence="2">
        <name>Zn(2+)</name>
        <dbReference type="ChEBI" id="CHEBI:29105"/>
    </cofactor>
</comment>
<sequence length="191" mass="21888">MIYFNVLRGLDFTGKIAFKNFKKEASMFYKTMTYCPECGHPLEKKFLKDEGDIPYCSQCASFRFPVFNTAISAILFNENHDKILLIKQYDMAEHILLAGYVSQGENAETTVAREIGEELGLRVKSLTFNASQYYERSNSLMINFAVTVTGNVSPNHEIDDWDWFSIEEAKRAIKDGSLAESFLLEFLKKID</sequence>
<evidence type="ECO:0000256" key="4">
    <source>
        <dbReference type="ARBA" id="ARBA00012381"/>
    </source>
</evidence>
<evidence type="ECO:0000313" key="14">
    <source>
        <dbReference type="Proteomes" id="UP000071927"/>
    </source>
</evidence>
<dbReference type="InterPro" id="IPR050241">
    <property type="entry name" value="NAD-cap_RNA_hydrolase_NudC"/>
</dbReference>
<dbReference type="GO" id="GO:0005829">
    <property type="term" value="C:cytosol"/>
    <property type="evidence" value="ECO:0007669"/>
    <property type="project" value="TreeGrafter"/>
</dbReference>
<evidence type="ECO:0000313" key="11">
    <source>
        <dbReference type="EMBL" id="CDO18688.1"/>
    </source>
</evidence>
<dbReference type="Pfam" id="PF00293">
    <property type="entry name" value="NUDIX"/>
    <property type="match status" value="1"/>
</dbReference>
<name>A0A060RL56_9STRE</name>
<dbReference type="AlphaFoldDB" id="A0A060RL56"/>
<reference evidence="11 13" key="2">
    <citation type="submission" date="2014-05" db="EMBL/GenBank/DDBJ databases">
        <title>Genome sequence of Streptococcus gallolyticus.</title>
        <authorList>
            <person name="Del Campo R."/>
        </authorList>
    </citation>
    <scope>NUCLEOTIDE SEQUENCE [LARGE SCALE GENOMIC DNA]</scope>
    <source>
        <strain evidence="11 13">LMG17956</strain>
    </source>
</reference>
<evidence type="ECO:0000256" key="6">
    <source>
        <dbReference type="ARBA" id="ARBA00022801"/>
    </source>
</evidence>
<dbReference type="GO" id="GO:0046872">
    <property type="term" value="F:metal ion binding"/>
    <property type="evidence" value="ECO:0007669"/>
    <property type="project" value="UniProtKB-KW"/>
</dbReference>
<dbReference type="InterPro" id="IPR000086">
    <property type="entry name" value="NUDIX_hydrolase_dom"/>
</dbReference>
<evidence type="ECO:0000256" key="9">
    <source>
        <dbReference type="ARBA" id="ARBA00023679"/>
    </source>
</evidence>